<dbReference type="OrthoDB" id="49309at2759"/>
<feature type="compositionally biased region" description="Polar residues" evidence="4">
    <location>
        <begin position="934"/>
        <end position="946"/>
    </location>
</feature>
<keyword evidence="6" id="KW-1185">Reference proteome</keyword>
<sequence>MKSLDQLEALISGPPISEPSSLHVDAASSDADDEEEDEEEEAECEYDEEEDVDFNPFLKDTPSREASSSLSSEVETLDGEIVNSTVSQTLEGSQAMHEIATPSQEPIPQDSLDPGGRAGFEPSSNDERTVEPNDNGQQLCGVIQTQKQGITSTEEEEDAICKRTRARYSLASFTLDDLEAFLQETDDEDDIPNVDDEEEYRKFLAAVLHSGDTEVPLAQSGTNDDDDDDEDNDLDFEIELEEALETDDEEIIPEKVTTGDNKTTKRRPVTRQKRQQNISSHHNNNSPEQAGRLLRPLVPILPIAPPAGRFSATEAVDSSGNRTINGFSQAQMGELHCLIQDHLQLLIQVYSLCALDHSRQHIGTQVQGLLSEMLNQHQGYISRPSHLLLSGSASSVLDVVDLAGRYLVDVSDAVQDYRRSQVESGFDPSSQRVPLFTLPHQEVGGEIINNPRLSPISSKSPSGQQQSKKTLAATLVESAQKQSVALVHKDIAKLAKRFLPLFKVSLYPHKPPHAAVANRVLFTDAEDELLALGIMEYNSDWKTIKQRFLPCKGEHQIYVRQKNRRSSKAPENPIKAVLRMKSSPLTPQEIVRIQEGLKYFKYDWMSVWKFVVPYRDPTTLPRQLRTALGIQKSYKLDAVKKEKRRLYDTKRKSREQQASVKEGHHGASKANEYHVGDELVESSGEAYLHEGFLADWRPGMPTLFYSASMHSFDKAKNVPGDRQESLQTCTVEGSKNPDLCGGQILTCTQRLAPSFIPLYQHTSGTAPNASRASIIMRPYRTRKLCNRSVVRLAPDLPPLNLPSSVRVISQSVFAKNQTETSSKTCISKDGMSNVSGRENLGIEPPCFSSDGDNNGPGSEKVVDLQEDVPPERSSGMGEQSNSDLQMHPLLFRTPEKGQITCFPPNRDPGGSSFSFFSDNRPQLLSLFNSSKQINHSADQLPKNSSSNEHETPQGDSCFHPLLQRTEYEKSYLTSRRGNLVPDIGKKNKLCQLQDTVEHTSIPGAGHNDVSLKPLSSTKHGKNVNLDIYLSSSSSKANNCGSAANISEAPDICMTQRNDGSEVPGSTAPSDNISRCIDEMADQSNLGIVMEQEELSDSEEEMMEEEHVEFECEEMADSEGEEGSECEEIIEIQDKDNSSSVVEIASTDVDSGKELGKDSPNSPWLSLDPSSRRISSNFKDIEKTELANEVTIAQYGPSISRKKRTPVKSRDAELKEEAGVARLRLGPLAFPLVKKPKKCGGQAETSPSSETT</sequence>
<dbReference type="STRING" id="81985.R0GCS8"/>
<dbReference type="AlphaFoldDB" id="R0GCS8"/>
<feature type="compositionally biased region" description="Acidic residues" evidence="4">
    <location>
        <begin position="223"/>
        <end position="232"/>
    </location>
</feature>
<feature type="compositionally biased region" description="Basic and acidic residues" evidence="4">
    <location>
        <begin position="661"/>
        <end position="672"/>
    </location>
</feature>
<proteinExistence type="predicted"/>
<reference evidence="6" key="1">
    <citation type="journal article" date="2013" name="Nat. Genet.">
        <title>The Capsella rubella genome and the genomic consequences of rapid mating system evolution.</title>
        <authorList>
            <person name="Slotte T."/>
            <person name="Hazzouri K.M."/>
            <person name="Agren J.A."/>
            <person name="Koenig D."/>
            <person name="Maumus F."/>
            <person name="Guo Y.L."/>
            <person name="Steige K."/>
            <person name="Platts A.E."/>
            <person name="Escobar J.S."/>
            <person name="Newman L.K."/>
            <person name="Wang W."/>
            <person name="Mandakova T."/>
            <person name="Vello E."/>
            <person name="Smith L.M."/>
            <person name="Henz S.R."/>
            <person name="Steffen J."/>
            <person name="Takuno S."/>
            <person name="Brandvain Y."/>
            <person name="Coop G."/>
            <person name="Andolfatto P."/>
            <person name="Hu T.T."/>
            <person name="Blanchette M."/>
            <person name="Clark R.M."/>
            <person name="Quesneville H."/>
            <person name="Nordborg M."/>
            <person name="Gaut B.S."/>
            <person name="Lysak M.A."/>
            <person name="Jenkins J."/>
            <person name="Grimwood J."/>
            <person name="Chapman J."/>
            <person name="Prochnik S."/>
            <person name="Shu S."/>
            <person name="Rokhsar D."/>
            <person name="Schmutz J."/>
            <person name="Weigel D."/>
            <person name="Wright S.I."/>
        </authorList>
    </citation>
    <scope>NUCLEOTIDE SEQUENCE [LARGE SCALE GENOMIC DNA]</scope>
    <source>
        <strain evidence="6">cv. Monte Gargano</strain>
    </source>
</reference>
<dbReference type="EMBL" id="KB870806">
    <property type="protein sequence ID" value="EOA33552.1"/>
    <property type="molecule type" value="Genomic_DNA"/>
</dbReference>
<feature type="compositionally biased region" description="Low complexity" evidence="4">
    <location>
        <begin position="454"/>
        <end position="469"/>
    </location>
</feature>
<protein>
    <recommendedName>
        <fullName evidence="7">Myb-like domain-containing protein</fullName>
    </recommendedName>
</protein>
<evidence type="ECO:0000313" key="5">
    <source>
        <dbReference type="EMBL" id="EOA33552.1"/>
    </source>
</evidence>
<dbReference type="GO" id="GO:0006355">
    <property type="term" value="P:regulation of DNA-templated transcription"/>
    <property type="evidence" value="ECO:0007669"/>
    <property type="project" value="TreeGrafter"/>
</dbReference>
<feature type="region of interest" description="Disordered" evidence="4">
    <location>
        <begin position="1145"/>
        <end position="1171"/>
    </location>
</feature>
<dbReference type="GO" id="GO:0005634">
    <property type="term" value="C:nucleus"/>
    <property type="evidence" value="ECO:0007669"/>
    <property type="project" value="TreeGrafter"/>
</dbReference>
<evidence type="ECO:0000313" key="6">
    <source>
        <dbReference type="Proteomes" id="UP000029121"/>
    </source>
</evidence>
<keyword evidence="1" id="KW-0805">Transcription regulation</keyword>
<feature type="compositionally biased region" description="Acidic residues" evidence="4">
    <location>
        <begin position="30"/>
        <end position="53"/>
    </location>
</feature>
<dbReference type="GO" id="GO:0003712">
    <property type="term" value="F:transcription coregulator activity"/>
    <property type="evidence" value="ECO:0007669"/>
    <property type="project" value="TreeGrafter"/>
</dbReference>
<accession>R0GCS8</accession>
<feature type="region of interest" description="Disordered" evidence="4">
    <location>
        <begin position="645"/>
        <end position="672"/>
    </location>
</feature>
<keyword evidence="3" id="KW-0539">Nucleus</keyword>
<evidence type="ECO:0000256" key="4">
    <source>
        <dbReference type="SAM" id="MobiDB-lite"/>
    </source>
</evidence>
<evidence type="ECO:0008006" key="7">
    <source>
        <dbReference type="Google" id="ProtNLM"/>
    </source>
</evidence>
<evidence type="ECO:0000256" key="3">
    <source>
        <dbReference type="ARBA" id="ARBA00023242"/>
    </source>
</evidence>
<dbReference type="eggNOG" id="ENOG502QUYW">
    <property type="taxonomic scope" value="Eukaryota"/>
</dbReference>
<feature type="region of interest" description="Disordered" evidence="4">
    <location>
        <begin position="244"/>
        <end position="290"/>
    </location>
</feature>
<feature type="compositionally biased region" description="Polar residues" evidence="4">
    <location>
        <begin position="1158"/>
        <end position="1171"/>
    </location>
</feature>
<feature type="region of interest" description="Disordered" evidence="4">
    <location>
        <begin position="212"/>
        <end position="232"/>
    </location>
</feature>
<organism evidence="5 6">
    <name type="scientific">Capsella rubella</name>
    <dbReference type="NCBI Taxonomy" id="81985"/>
    <lineage>
        <taxon>Eukaryota</taxon>
        <taxon>Viridiplantae</taxon>
        <taxon>Streptophyta</taxon>
        <taxon>Embryophyta</taxon>
        <taxon>Tracheophyta</taxon>
        <taxon>Spermatophyta</taxon>
        <taxon>Magnoliopsida</taxon>
        <taxon>eudicotyledons</taxon>
        <taxon>Gunneridae</taxon>
        <taxon>Pentapetalae</taxon>
        <taxon>rosids</taxon>
        <taxon>malvids</taxon>
        <taxon>Brassicales</taxon>
        <taxon>Brassicaceae</taxon>
        <taxon>Camelineae</taxon>
        <taxon>Capsella</taxon>
    </lineage>
</organism>
<feature type="region of interest" description="Disordered" evidence="4">
    <location>
        <begin position="449"/>
        <end position="469"/>
    </location>
</feature>
<feature type="compositionally biased region" description="Low complexity" evidence="4">
    <location>
        <begin position="279"/>
        <end position="290"/>
    </location>
</feature>
<gene>
    <name evidence="5" type="ORF">CARUB_v10019671mg</name>
</gene>
<keyword evidence="2" id="KW-0804">Transcription</keyword>
<dbReference type="Proteomes" id="UP000029121">
    <property type="component" value="Unassembled WGS sequence"/>
</dbReference>
<feature type="compositionally biased region" description="Polar residues" evidence="4">
    <location>
        <begin position="82"/>
        <end position="92"/>
    </location>
</feature>
<evidence type="ECO:0000256" key="1">
    <source>
        <dbReference type="ARBA" id="ARBA00023015"/>
    </source>
</evidence>
<dbReference type="InterPro" id="IPR052435">
    <property type="entry name" value="YY1-Transcr_Regul"/>
</dbReference>
<dbReference type="KEGG" id="crb:17895894"/>
<evidence type="ECO:0000256" key="2">
    <source>
        <dbReference type="ARBA" id="ARBA00023163"/>
    </source>
</evidence>
<feature type="compositionally biased region" description="Basic residues" evidence="4">
    <location>
        <begin position="264"/>
        <end position="274"/>
    </location>
</feature>
<dbReference type="PANTHER" id="PTHR16088">
    <property type="entry name" value="YY1 ASSOCIATED PROTEIN-RELATED"/>
    <property type="match status" value="1"/>
</dbReference>
<feature type="region of interest" description="Disordered" evidence="4">
    <location>
        <begin position="934"/>
        <end position="960"/>
    </location>
</feature>
<feature type="region of interest" description="Disordered" evidence="4">
    <location>
        <begin position="837"/>
        <end position="862"/>
    </location>
</feature>
<name>R0GCS8_9BRAS</name>
<feature type="region of interest" description="Disordered" evidence="4">
    <location>
        <begin position="1"/>
        <end position="138"/>
    </location>
</feature>
<feature type="compositionally biased region" description="Low complexity" evidence="4">
    <location>
        <begin position="64"/>
        <end position="74"/>
    </location>
</feature>
<dbReference type="PANTHER" id="PTHR16088:SF3">
    <property type="entry name" value="GON-4-LIKE PROTEIN"/>
    <property type="match status" value="1"/>
</dbReference>